<dbReference type="Pfam" id="PF02542">
    <property type="entry name" value="YgbB"/>
    <property type="match status" value="1"/>
</dbReference>
<dbReference type="CDD" id="cd00554">
    <property type="entry name" value="MECDP_synthase"/>
    <property type="match status" value="1"/>
</dbReference>
<keyword evidence="5" id="KW-0479">Metal-binding</keyword>
<name>A0A3P3ZN18_9ZZZZ</name>
<evidence type="ECO:0000256" key="3">
    <source>
        <dbReference type="ARBA" id="ARBA00004709"/>
    </source>
</evidence>
<reference evidence="9" key="1">
    <citation type="submission" date="2018-10" db="EMBL/GenBank/DDBJ databases">
        <authorList>
            <person name="Plewniak F."/>
        </authorList>
    </citation>
    <scope>NUCLEOTIDE SEQUENCE</scope>
</reference>
<dbReference type="InterPro" id="IPR020555">
    <property type="entry name" value="MECDP_synthase_CS"/>
</dbReference>
<dbReference type="FunFam" id="3.30.1330.50:FF:000001">
    <property type="entry name" value="2-C-methyl-D-erythritol 2,4-cyclodiphosphate synthase"/>
    <property type="match status" value="1"/>
</dbReference>
<dbReference type="InterPro" id="IPR036571">
    <property type="entry name" value="MECDP_synthase_sf"/>
</dbReference>
<dbReference type="PROSITE" id="PS01350">
    <property type="entry name" value="ISPF"/>
    <property type="match status" value="1"/>
</dbReference>
<dbReference type="GO" id="GO:0046872">
    <property type="term" value="F:metal ion binding"/>
    <property type="evidence" value="ECO:0007669"/>
    <property type="project" value="UniProtKB-KW"/>
</dbReference>
<keyword evidence="6" id="KW-0414">Isoprene biosynthesis</keyword>
<dbReference type="NCBIfam" id="TIGR00151">
    <property type="entry name" value="ispF"/>
    <property type="match status" value="1"/>
</dbReference>
<evidence type="ECO:0000256" key="2">
    <source>
        <dbReference type="ARBA" id="ARBA00001968"/>
    </source>
</evidence>
<gene>
    <name evidence="9" type="primary">ispF</name>
    <name evidence="9" type="ORF">CARN8_2290011</name>
</gene>
<dbReference type="EMBL" id="UOYP01000145">
    <property type="protein sequence ID" value="VAY87672.1"/>
    <property type="molecule type" value="Genomic_DNA"/>
</dbReference>
<evidence type="ECO:0000259" key="8">
    <source>
        <dbReference type="Pfam" id="PF02542"/>
    </source>
</evidence>
<feature type="domain" description="2-C-methyl-D-erythritol 2,4-cyclodiphosphate synthase" evidence="8">
    <location>
        <begin position="1"/>
        <end position="154"/>
    </location>
</feature>
<dbReference type="Gene3D" id="3.30.1330.50">
    <property type="entry name" value="2-C-methyl-D-erythritol 2,4-cyclodiphosphate synthase"/>
    <property type="match status" value="1"/>
</dbReference>
<evidence type="ECO:0000256" key="4">
    <source>
        <dbReference type="ARBA" id="ARBA00012579"/>
    </source>
</evidence>
<protein>
    <recommendedName>
        <fullName evidence="4">2-C-methyl-D-erythritol 2,4-cyclodiphosphate synthase</fullName>
        <ecNumber evidence="4">4.6.1.12</ecNumber>
    </recommendedName>
</protein>
<dbReference type="GO" id="GO:0008685">
    <property type="term" value="F:2-C-methyl-D-erythritol 2,4-cyclodiphosphate synthase activity"/>
    <property type="evidence" value="ECO:0007669"/>
    <property type="project" value="UniProtKB-EC"/>
</dbReference>
<dbReference type="InterPro" id="IPR003526">
    <property type="entry name" value="MECDP_synthase"/>
</dbReference>
<dbReference type="GO" id="GO:0019288">
    <property type="term" value="P:isopentenyl diphosphate biosynthetic process, methylerythritol 4-phosphate pathway"/>
    <property type="evidence" value="ECO:0007669"/>
    <property type="project" value="UniProtKB-UniPathway"/>
</dbReference>
<organism evidence="9">
    <name type="scientific">mine drainage metagenome</name>
    <dbReference type="NCBI Taxonomy" id="410659"/>
    <lineage>
        <taxon>unclassified sequences</taxon>
        <taxon>metagenomes</taxon>
        <taxon>ecological metagenomes</taxon>
    </lineage>
</organism>
<sequence>MRIGQGFDVHALVPGRPLILGGVTIPFERGLEGHSDADVLLHAICDALVGAAALGDIGHHFPDSDPGWKNADSRVLLRDVYRRVREGGYRLGNLDATLILQAPRVAPYLAQMLDHLAADLETPRPQINLKATTTEKLGFTGRGEGVAAQAVCLLMPL</sequence>
<dbReference type="EC" id="4.6.1.12" evidence="4"/>
<comment type="catalytic activity">
    <reaction evidence="1">
        <text>4-CDP-2-C-methyl-D-erythritol 2-phosphate = 2-C-methyl-D-erythritol 2,4-cyclic diphosphate + CMP</text>
        <dbReference type="Rhea" id="RHEA:23864"/>
        <dbReference type="ChEBI" id="CHEBI:57919"/>
        <dbReference type="ChEBI" id="CHEBI:58483"/>
        <dbReference type="ChEBI" id="CHEBI:60377"/>
        <dbReference type="EC" id="4.6.1.12"/>
    </reaction>
</comment>
<evidence type="ECO:0000256" key="7">
    <source>
        <dbReference type="ARBA" id="ARBA00023239"/>
    </source>
</evidence>
<dbReference type="UniPathway" id="UPA00056">
    <property type="reaction ID" value="UER00095"/>
</dbReference>
<dbReference type="SUPFAM" id="SSF69765">
    <property type="entry name" value="IpsF-like"/>
    <property type="match status" value="1"/>
</dbReference>
<dbReference type="GO" id="GO:0016114">
    <property type="term" value="P:terpenoid biosynthetic process"/>
    <property type="evidence" value="ECO:0007669"/>
    <property type="project" value="InterPro"/>
</dbReference>
<proteinExistence type="inferred from homology"/>
<dbReference type="PANTHER" id="PTHR43181:SF1">
    <property type="entry name" value="2-C-METHYL-D-ERYTHRITOL 2,4-CYCLODIPHOSPHATE SYNTHASE, CHLOROPLASTIC"/>
    <property type="match status" value="1"/>
</dbReference>
<keyword evidence="7 9" id="KW-0456">Lyase</keyword>
<accession>A0A3P3ZN18</accession>
<evidence type="ECO:0000313" key="9">
    <source>
        <dbReference type="EMBL" id="VAY87672.1"/>
    </source>
</evidence>
<evidence type="ECO:0000256" key="5">
    <source>
        <dbReference type="ARBA" id="ARBA00022723"/>
    </source>
</evidence>
<comment type="cofactor">
    <cofactor evidence="2">
        <name>a divalent metal cation</name>
        <dbReference type="ChEBI" id="CHEBI:60240"/>
    </cofactor>
</comment>
<dbReference type="PANTHER" id="PTHR43181">
    <property type="entry name" value="2-C-METHYL-D-ERYTHRITOL 2,4-CYCLODIPHOSPHATE SYNTHASE, CHLOROPLASTIC"/>
    <property type="match status" value="1"/>
</dbReference>
<comment type="pathway">
    <text evidence="3">Isoprenoid biosynthesis; isopentenyl diphosphate biosynthesis via DXP pathway; isopentenyl diphosphate from 1-deoxy-D-xylulose 5-phosphate: step 4/6.</text>
</comment>
<evidence type="ECO:0000256" key="6">
    <source>
        <dbReference type="ARBA" id="ARBA00023229"/>
    </source>
</evidence>
<dbReference type="HAMAP" id="MF_00107">
    <property type="entry name" value="IspF"/>
    <property type="match status" value="1"/>
</dbReference>
<dbReference type="AlphaFoldDB" id="A0A3P3ZN18"/>
<evidence type="ECO:0000256" key="1">
    <source>
        <dbReference type="ARBA" id="ARBA00000200"/>
    </source>
</evidence>